<evidence type="ECO:0000313" key="2">
    <source>
        <dbReference type="Proteomes" id="UP000799755"/>
    </source>
</evidence>
<organism evidence="1 2">
    <name type="scientific">Lindgomyces ingoldianus</name>
    <dbReference type="NCBI Taxonomy" id="673940"/>
    <lineage>
        <taxon>Eukaryota</taxon>
        <taxon>Fungi</taxon>
        <taxon>Dikarya</taxon>
        <taxon>Ascomycota</taxon>
        <taxon>Pezizomycotina</taxon>
        <taxon>Dothideomycetes</taxon>
        <taxon>Pleosporomycetidae</taxon>
        <taxon>Pleosporales</taxon>
        <taxon>Lindgomycetaceae</taxon>
        <taxon>Lindgomyces</taxon>
    </lineage>
</organism>
<comment type="caution">
    <text evidence="1">The sequence shown here is derived from an EMBL/GenBank/DDBJ whole genome shotgun (WGS) entry which is preliminary data.</text>
</comment>
<accession>A0ACB6QSD2</accession>
<dbReference type="Proteomes" id="UP000799755">
    <property type="component" value="Unassembled WGS sequence"/>
</dbReference>
<sequence length="355" mass="39795">MGMISREIHHRKMDTTMVTTPPTHPTMATTHPTNVFDKRAGHTSELASPTIRYPHITPDQRRMALQLLSDLHLESPKGYDIFPIVPCAPRLALLGDIGTVTPHKVDFLAFLTRQLKQFRTVLFVPGNHESYSSDWPTALAILREFEKTIQCENDSALGDFILLDRTAFKLPDTNVTILGCSLFSHIPPGSEMAVSMGLNDFFQTESWDVEMHNAAHKRDVEWLNAQVAALEHGNSKIIILTHWSPSRDPRSSDPKHAASPISSAFSTDLSDQPCFQSGKVKLWGFGHTHFNCDFLVERGADVGSLRLVTNQRGYYFAQADGFNEKKTAFPDVAGWGSTSRLRPIRRLADTRLWST</sequence>
<proteinExistence type="predicted"/>
<keyword evidence="2" id="KW-1185">Reference proteome</keyword>
<gene>
    <name evidence="1" type="ORF">BDR25DRAFT_356188</name>
</gene>
<dbReference type="EMBL" id="MU003510">
    <property type="protein sequence ID" value="KAF2469923.1"/>
    <property type="molecule type" value="Genomic_DNA"/>
</dbReference>
<evidence type="ECO:0000313" key="1">
    <source>
        <dbReference type="EMBL" id="KAF2469923.1"/>
    </source>
</evidence>
<reference evidence="1" key="1">
    <citation type="journal article" date="2020" name="Stud. Mycol.">
        <title>101 Dothideomycetes genomes: a test case for predicting lifestyles and emergence of pathogens.</title>
        <authorList>
            <person name="Haridas S."/>
            <person name="Albert R."/>
            <person name="Binder M."/>
            <person name="Bloem J."/>
            <person name="Labutti K."/>
            <person name="Salamov A."/>
            <person name="Andreopoulos B."/>
            <person name="Baker S."/>
            <person name="Barry K."/>
            <person name="Bills G."/>
            <person name="Bluhm B."/>
            <person name="Cannon C."/>
            <person name="Castanera R."/>
            <person name="Culley D."/>
            <person name="Daum C."/>
            <person name="Ezra D."/>
            <person name="Gonzalez J."/>
            <person name="Henrissat B."/>
            <person name="Kuo A."/>
            <person name="Liang C."/>
            <person name="Lipzen A."/>
            <person name="Lutzoni F."/>
            <person name="Magnuson J."/>
            <person name="Mondo S."/>
            <person name="Nolan M."/>
            <person name="Ohm R."/>
            <person name="Pangilinan J."/>
            <person name="Park H.-J."/>
            <person name="Ramirez L."/>
            <person name="Alfaro M."/>
            <person name="Sun H."/>
            <person name="Tritt A."/>
            <person name="Yoshinaga Y."/>
            <person name="Zwiers L.-H."/>
            <person name="Turgeon B."/>
            <person name="Goodwin S."/>
            <person name="Spatafora J."/>
            <person name="Crous P."/>
            <person name="Grigoriev I."/>
        </authorList>
    </citation>
    <scope>NUCLEOTIDE SEQUENCE</scope>
    <source>
        <strain evidence="1">ATCC 200398</strain>
    </source>
</reference>
<protein>
    <submittedName>
        <fullName evidence="1">Uncharacterized protein</fullName>
    </submittedName>
</protein>
<name>A0ACB6QSD2_9PLEO</name>